<gene>
    <name evidence="8" type="ORF">M5J11_04595</name>
    <name evidence="9" type="ORF">PG365_18950</name>
</gene>
<feature type="transmembrane region" description="Helical" evidence="6">
    <location>
        <begin position="71"/>
        <end position="92"/>
    </location>
</feature>
<keyword evidence="3 6" id="KW-0812">Transmembrane</keyword>
<keyword evidence="10" id="KW-1185">Reference proteome</keyword>
<evidence type="ECO:0000256" key="1">
    <source>
        <dbReference type="ARBA" id="ARBA00004651"/>
    </source>
</evidence>
<accession>A0AAX3S2E9</accession>
<dbReference type="GO" id="GO:0016020">
    <property type="term" value="C:membrane"/>
    <property type="evidence" value="ECO:0007669"/>
    <property type="project" value="InterPro"/>
</dbReference>
<dbReference type="EMBL" id="CP097327">
    <property type="protein sequence ID" value="USB37778.1"/>
    <property type="molecule type" value="Genomic_DNA"/>
</dbReference>
<evidence type="ECO:0000313" key="9">
    <source>
        <dbReference type="EMBL" id="WFC06711.1"/>
    </source>
</evidence>
<dbReference type="AlphaFoldDB" id="A0AAX3S2E9"/>
<evidence type="ECO:0000256" key="5">
    <source>
        <dbReference type="ARBA" id="ARBA00023136"/>
    </source>
</evidence>
<evidence type="ECO:0000256" key="4">
    <source>
        <dbReference type="ARBA" id="ARBA00022989"/>
    </source>
</evidence>
<keyword evidence="2" id="KW-1003">Cell membrane</keyword>
<feature type="transmembrane region" description="Helical" evidence="6">
    <location>
        <begin position="98"/>
        <end position="118"/>
    </location>
</feature>
<dbReference type="InterPro" id="IPR000620">
    <property type="entry name" value="EamA_dom"/>
</dbReference>
<name>A0AAX3S2E9_9GAMM</name>
<feature type="transmembrane region" description="Helical" evidence="6">
    <location>
        <begin position="273"/>
        <end position="291"/>
    </location>
</feature>
<dbReference type="SUPFAM" id="SSF103481">
    <property type="entry name" value="Multidrug resistance efflux transporter EmrE"/>
    <property type="match status" value="1"/>
</dbReference>
<feature type="transmembrane region" description="Helical" evidence="6">
    <location>
        <begin position="7"/>
        <end position="29"/>
    </location>
</feature>
<feature type="transmembrane region" description="Helical" evidence="6">
    <location>
        <begin position="151"/>
        <end position="173"/>
    </location>
</feature>
<keyword evidence="5 6" id="KW-0472">Membrane</keyword>
<evidence type="ECO:0000256" key="6">
    <source>
        <dbReference type="SAM" id="Phobius"/>
    </source>
</evidence>
<feature type="transmembrane region" description="Helical" evidence="6">
    <location>
        <begin position="125"/>
        <end position="145"/>
    </location>
</feature>
<dbReference type="Proteomes" id="UP001057142">
    <property type="component" value="Chromosome"/>
</dbReference>
<comment type="subcellular location">
    <subcellularLocation>
        <location evidence="1">Cell membrane</location>
        <topology evidence="1">Multi-pass membrane protein</topology>
    </subcellularLocation>
</comment>
<dbReference type="RefSeq" id="WP_251464812.1">
    <property type="nucleotide sequence ID" value="NZ_CP097327.1"/>
</dbReference>
<evidence type="ECO:0000313" key="11">
    <source>
        <dbReference type="Proteomes" id="UP001222403"/>
    </source>
</evidence>
<reference evidence="8" key="1">
    <citation type="journal article" date="2022" name="Front. Microbiol.">
        <title>Identification of a novel aminoglycoside O-nucleotidyltransferase AadA33 in Providencia vermicola.</title>
        <authorList>
            <person name="Feng C."/>
            <person name="Gao M."/>
            <person name="Jiang W."/>
            <person name="Shi W."/>
            <person name="Li A."/>
            <person name="Liu S."/>
            <person name="Zhang L."/>
            <person name="Zhang X."/>
            <person name="Li Q."/>
            <person name="Lin H."/>
            <person name="Lu J."/>
            <person name="Li K."/>
            <person name="Zhang H."/>
            <person name="Hu Y."/>
            <person name="Bao Q."/>
            <person name="Lin X."/>
        </authorList>
    </citation>
    <scope>NUCLEOTIDE SEQUENCE</scope>
    <source>
        <strain evidence="8">P13</strain>
    </source>
</reference>
<feature type="transmembrane region" description="Helical" evidence="6">
    <location>
        <begin position="185"/>
        <end position="206"/>
    </location>
</feature>
<dbReference type="EMBL" id="CP116222">
    <property type="protein sequence ID" value="WFC06711.1"/>
    <property type="molecule type" value="Genomic_DNA"/>
</dbReference>
<sequence>MKLKGLVLVSLGACSYGILSTLVVLAYQAGFSLNDVIGSQTVLGAALLWVFVLAGSAMRKKTLNWPTGKQSTLMLLTGTTTGLTGLLYYASLQYLSPALGVVLFLQFTWMGVAINSIVTRRMPTVMTILSVLFILVGTLLATGLLNSSSVQFYWLGIVFGLCAALSNAVRVYVSGALAVKTEPMMRSAIMVTGGAILTSIVVPPTFLLDFTTFNSLFFSYGLPLAFFGSFFGMWMFAKGTPLIGTSLATIVSSMQLPVTIILSVTVLHLPLEFIQFVGVAIILFGVAIAEVKIKTNKQTR</sequence>
<keyword evidence="4 6" id="KW-1133">Transmembrane helix</keyword>
<proteinExistence type="predicted"/>
<evidence type="ECO:0000313" key="10">
    <source>
        <dbReference type="Proteomes" id="UP001057142"/>
    </source>
</evidence>
<feature type="transmembrane region" description="Helical" evidence="6">
    <location>
        <begin position="218"/>
        <end position="237"/>
    </location>
</feature>
<evidence type="ECO:0000256" key="3">
    <source>
        <dbReference type="ARBA" id="ARBA00022692"/>
    </source>
</evidence>
<dbReference type="InterPro" id="IPR037185">
    <property type="entry name" value="EmrE-like"/>
</dbReference>
<reference evidence="9" key="2">
    <citation type="submission" date="2023-01" db="EMBL/GenBank/DDBJ databases">
        <title>The prevalence of carbapenem-resistant bacteria in aquaculture in China and the genetic diversity of carbapenem-resistant genes.</title>
        <authorList>
            <person name="Wen R."/>
        </authorList>
    </citation>
    <scope>NUCLEOTIDE SEQUENCE</scope>
    <source>
        <strain evidence="9">PVA41-chromosome</strain>
    </source>
</reference>
<evidence type="ECO:0000256" key="2">
    <source>
        <dbReference type="ARBA" id="ARBA00022475"/>
    </source>
</evidence>
<feature type="domain" description="EamA" evidence="7">
    <location>
        <begin position="155"/>
        <end position="288"/>
    </location>
</feature>
<feature type="transmembrane region" description="Helical" evidence="6">
    <location>
        <begin position="41"/>
        <end position="59"/>
    </location>
</feature>
<dbReference type="Proteomes" id="UP001222403">
    <property type="component" value="Chromosome"/>
</dbReference>
<feature type="transmembrane region" description="Helical" evidence="6">
    <location>
        <begin position="244"/>
        <end position="267"/>
    </location>
</feature>
<evidence type="ECO:0000313" key="8">
    <source>
        <dbReference type="EMBL" id="USB37778.1"/>
    </source>
</evidence>
<evidence type="ECO:0000259" key="7">
    <source>
        <dbReference type="Pfam" id="PF00892"/>
    </source>
</evidence>
<dbReference type="Pfam" id="PF00892">
    <property type="entry name" value="EamA"/>
    <property type="match status" value="1"/>
</dbReference>
<protein>
    <submittedName>
        <fullName evidence="9">DMT family transporter</fullName>
    </submittedName>
</protein>
<organism evidence="9 11">
    <name type="scientific">Providencia vermicola</name>
    <dbReference type="NCBI Taxonomy" id="333965"/>
    <lineage>
        <taxon>Bacteria</taxon>
        <taxon>Pseudomonadati</taxon>
        <taxon>Pseudomonadota</taxon>
        <taxon>Gammaproteobacteria</taxon>
        <taxon>Enterobacterales</taxon>
        <taxon>Morganellaceae</taxon>
        <taxon>Providencia</taxon>
    </lineage>
</organism>